<evidence type="ECO:0000256" key="8">
    <source>
        <dbReference type="ARBA" id="ARBA00048968"/>
    </source>
</evidence>
<evidence type="ECO:0008006" key="12">
    <source>
        <dbReference type="Google" id="ProtNLM"/>
    </source>
</evidence>
<sequence length="222" mass="25565">MLQQKNNIFYFQDSKIRLNFTTRKFPIIKSGQKYNELINSVLPEAQTVYVTKQIHSSIVNRTRGEGFYLGDGLITDAIGDVISIFTADCYPVMIYSVSPPVIALIHAGWRGTYKKILENTIETLHAHYSCNKLKAFIGPGICEKCYKVGKDMMDYFPDKYFLREGQSIKLNLKSVISDKLNENHIEEIFDSNFCTVCNNDLFFSYRAENKTEKRILTFAYIS</sequence>
<comment type="similarity">
    <text evidence="2">Belongs to the purine nucleoside phosphorylase YfiH/LACC1 family.</text>
</comment>
<dbReference type="InterPro" id="IPR003730">
    <property type="entry name" value="Cu_polyphenol_OxRdtase"/>
</dbReference>
<gene>
    <name evidence="10" type="ORF">DRP44_04305</name>
</gene>
<evidence type="ECO:0000256" key="1">
    <source>
        <dbReference type="ARBA" id="ARBA00000553"/>
    </source>
</evidence>
<comment type="catalytic activity">
    <reaction evidence="7">
        <text>adenosine + H2O + H(+) = inosine + NH4(+)</text>
        <dbReference type="Rhea" id="RHEA:24408"/>
        <dbReference type="ChEBI" id="CHEBI:15377"/>
        <dbReference type="ChEBI" id="CHEBI:15378"/>
        <dbReference type="ChEBI" id="CHEBI:16335"/>
        <dbReference type="ChEBI" id="CHEBI:17596"/>
        <dbReference type="ChEBI" id="CHEBI:28938"/>
        <dbReference type="EC" id="3.5.4.4"/>
    </reaction>
    <physiologicalReaction direction="left-to-right" evidence="7">
        <dbReference type="Rhea" id="RHEA:24409"/>
    </physiologicalReaction>
</comment>
<evidence type="ECO:0000256" key="3">
    <source>
        <dbReference type="ARBA" id="ARBA00022679"/>
    </source>
</evidence>
<dbReference type="PANTHER" id="PTHR30616">
    <property type="entry name" value="UNCHARACTERIZED PROTEIN YFIH"/>
    <property type="match status" value="1"/>
</dbReference>
<keyword evidence="3" id="KW-0808">Transferase</keyword>
<evidence type="ECO:0000256" key="9">
    <source>
        <dbReference type="ARBA" id="ARBA00049893"/>
    </source>
</evidence>
<comment type="catalytic activity">
    <reaction evidence="9">
        <text>S-methyl-5'-thioadenosine + phosphate = 5-(methylsulfanyl)-alpha-D-ribose 1-phosphate + adenine</text>
        <dbReference type="Rhea" id="RHEA:11852"/>
        <dbReference type="ChEBI" id="CHEBI:16708"/>
        <dbReference type="ChEBI" id="CHEBI:17509"/>
        <dbReference type="ChEBI" id="CHEBI:43474"/>
        <dbReference type="ChEBI" id="CHEBI:58533"/>
        <dbReference type="EC" id="2.4.2.28"/>
    </reaction>
    <physiologicalReaction direction="left-to-right" evidence="9">
        <dbReference type="Rhea" id="RHEA:11853"/>
    </physiologicalReaction>
</comment>
<keyword evidence="4" id="KW-0479">Metal-binding</keyword>
<name>A0A660S7Z2_UNCT6</name>
<evidence type="ECO:0000256" key="7">
    <source>
        <dbReference type="ARBA" id="ARBA00047989"/>
    </source>
</evidence>
<evidence type="ECO:0000313" key="10">
    <source>
        <dbReference type="EMBL" id="RKX66354.1"/>
    </source>
</evidence>
<dbReference type="InterPro" id="IPR038371">
    <property type="entry name" value="Cu_polyphenol_OxRdtase_sf"/>
</dbReference>
<reference evidence="10 11" key="1">
    <citation type="submission" date="2018-06" db="EMBL/GenBank/DDBJ databases">
        <title>Extensive metabolic versatility and redundancy in microbially diverse, dynamic hydrothermal sediments.</title>
        <authorList>
            <person name="Dombrowski N."/>
            <person name="Teske A."/>
            <person name="Baker B.J."/>
        </authorList>
    </citation>
    <scope>NUCLEOTIDE SEQUENCE [LARGE SCALE GENOMIC DNA]</scope>
    <source>
        <strain evidence="10">B35_G9</strain>
    </source>
</reference>
<keyword evidence="6" id="KW-0862">Zinc</keyword>
<dbReference type="GO" id="GO:0005507">
    <property type="term" value="F:copper ion binding"/>
    <property type="evidence" value="ECO:0007669"/>
    <property type="project" value="TreeGrafter"/>
</dbReference>
<keyword evidence="5" id="KW-0378">Hydrolase</keyword>
<evidence type="ECO:0000256" key="6">
    <source>
        <dbReference type="ARBA" id="ARBA00022833"/>
    </source>
</evidence>
<dbReference type="CDD" id="cd16833">
    <property type="entry name" value="YfiH"/>
    <property type="match status" value="1"/>
</dbReference>
<dbReference type="GO" id="GO:0017061">
    <property type="term" value="F:S-methyl-5-thioadenosine phosphorylase activity"/>
    <property type="evidence" value="ECO:0007669"/>
    <property type="project" value="UniProtKB-EC"/>
</dbReference>
<dbReference type="EMBL" id="QNBC01000046">
    <property type="protein sequence ID" value="RKX66354.1"/>
    <property type="molecule type" value="Genomic_DNA"/>
</dbReference>
<accession>A0A660S7Z2</accession>
<dbReference type="InterPro" id="IPR011324">
    <property type="entry name" value="Cytotoxic_necrot_fac-like_cat"/>
</dbReference>
<evidence type="ECO:0000313" key="11">
    <source>
        <dbReference type="Proteomes" id="UP000282321"/>
    </source>
</evidence>
<dbReference type="SUPFAM" id="SSF64438">
    <property type="entry name" value="CNF1/YfiH-like putative cysteine hydrolases"/>
    <property type="match status" value="1"/>
</dbReference>
<proteinExistence type="inferred from homology"/>
<comment type="caution">
    <text evidence="10">The sequence shown here is derived from an EMBL/GenBank/DDBJ whole genome shotgun (WGS) entry which is preliminary data.</text>
</comment>
<evidence type="ECO:0000256" key="2">
    <source>
        <dbReference type="ARBA" id="ARBA00007353"/>
    </source>
</evidence>
<dbReference type="GO" id="GO:0016787">
    <property type="term" value="F:hydrolase activity"/>
    <property type="evidence" value="ECO:0007669"/>
    <property type="project" value="UniProtKB-KW"/>
</dbReference>
<dbReference type="AlphaFoldDB" id="A0A660S7Z2"/>
<comment type="catalytic activity">
    <reaction evidence="1">
        <text>inosine + phosphate = alpha-D-ribose 1-phosphate + hypoxanthine</text>
        <dbReference type="Rhea" id="RHEA:27646"/>
        <dbReference type="ChEBI" id="CHEBI:17368"/>
        <dbReference type="ChEBI" id="CHEBI:17596"/>
        <dbReference type="ChEBI" id="CHEBI:43474"/>
        <dbReference type="ChEBI" id="CHEBI:57720"/>
        <dbReference type="EC" id="2.4.2.1"/>
    </reaction>
    <physiologicalReaction direction="left-to-right" evidence="1">
        <dbReference type="Rhea" id="RHEA:27647"/>
    </physiologicalReaction>
</comment>
<evidence type="ECO:0000256" key="5">
    <source>
        <dbReference type="ARBA" id="ARBA00022801"/>
    </source>
</evidence>
<protein>
    <recommendedName>
        <fullName evidence="12">Purine nucleoside phosphorylase</fullName>
    </recommendedName>
</protein>
<dbReference type="Proteomes" id="UP000282321">
    <property type="component" value="Unassembled WGS sequence"/>
</dbReference>
<evidence type="ECO:0000256" key="4">
    <source>
        <dbReference type="ARBA" id="ARBA00022723"/>
    </source>
</evidence>
<dbReference type="PANTHER" id="PTHR30616:SF2">
    <property type="entry name" value="PURINE NUCLEOSIDE PHOSPHORYLASE LACC1"/>
    <property type="match status" value="1"/>
</dbReference>
<organism evidence="10 11">
    <name type="scientific">candidate division TA06 bacterium</name>
    <dbReference type="NCBI Taxonomy" id="2250710"/>
    <lineage>
        <taxon>Bacteria</taxon>
        <taxon>Bacteria division TA06</taxon>
    </lineage>
</organism>
<dbReference type="Gene3D" id="3.60.140.10">
    <property type="entry name" value="CNF1/YfiH-like putative cysteine hydrolases"/>
    <property type="match status" value="1"/>
</dbReference>
<comment type="catalytic activity">
    <reaction evidence="8">
        <text>adenosine + phosphate = alpha-D-ribose 1-phosphate + adenine</text>
        <dbReference type="Rhea" id="RHEA:27642"/>
        <dbReference type="ChEBI" id="CHEBI:16335"/>
        <dbReference type="ChEBI" id="CHEBI:16708"/>
        <dbReference type="ChEBI" id="CHEBI:43474"/>
        <dbReference type="ChEBI" id="CHEBI:57720"/>
        <dbReference type="EC" id="2.4.2.1"/>
    </reaction>
    <physiologicalReaction direction="left-to-right" evidence="8">
        <dbReference type="Rhea" id="RHEA:27643"/>
    </physiologicalReaction>
</comment>
<dbReference type="Pfam" id="PF02578">
    <property type="entry name" value="Cu-oxidase_4"/>
    <property type="match status" value="1"/>
</dbReference>